<dbReference type="SUPFAM" id="SSF54695">
    <property type="entry name" value="POZ domain"/>
    <property type="match status" value="1"/>
</dbReference>
<dbReference type="PROSITE" id="PS50097">
    <property type="entry name" value="BTB"/>
    <property type="match status" value="1"/>
</dbReference>
<accession>A0A6B2LU85</accession>
<dbReference type="Pfam" id="PF02214">
    <property type="entry name" value="BTB_2"/>
    <property type="match status" value="1"/>
</dbReference>
<dbReference type="AlphaFoldDB" id="A0A6B2LU85"/>
<dbReference type="PANTHER" id="PTHR11145:SF8">
    <property type="entry name" value="RE57120P"/>
    <property type="match status" value="1"/>
</dbReference>
<dbReference type="Gene3D" id="3.30.710.10">
    <property type="entry name" value="Potassium Channel Kv1.1, Chain A"/>
    <property type="match status" value="1"/>
</dbReference>
<dbReference type="InterPro" id="IPR011333">
    <property type="entry name" value="SKP1/BTB/POZ_sf"/>
</dbReference>
<organism evidence="2">
    <name type="scientific">Arcella intermedia</name>
    <dbReference type="NCBI Taxonomy" id="1963864"/>
    <lineage>
        <taxon>Eukaryota</taxon>
        <taxon>Amoebozoa</taxon>
        <taxon>Tubulinea</taxon>
        <taxon>Elardia</taxon>
        <taxon>Arcellinida</taxon>
        <taxon>Sphaerothecina</taxon>
        <taxon>Arcellidae</taxon>
        <taxon>Arcella</taxon>
    </lineage>
</organism>
<dbReference type="InterPro" id="IPR045068">
    <property type="entry name" value="BACURD1-3"/>
</dbReference>
<evidence type="ECO:0000313" key="2">
    <source>
        <dbReference type="EMBL" id="NDV40106.1"/>
    </source>
</evidence>
<dbReference type="InterPro" id="IPR000210">
    <property type="entry name" value="BTB/POZ_dom"/>
</dbReference>
<dbReference type="PANTHER" id="PTHR11145">
    <property type="entry name" value="BTB/POZ DOMAIN-CONTAINING ADAPTER FOR CUL3-MEDIATED RHOA DEGRADATION PROTEIN FAMILY MEMBER"/>
    <property type="match status" value="1"/>
</dbReference>
<name>A0A6B2LU85_9EUKA</name>
<proteinExistence type="predicted"/>
<dbReference type="GO" id="GO:0051260">
    <property type="term" value="P:protein homooligomerization"/>
    <property type="evidence" value="ECO:0007669"/>
    <property type="project" value="InterPro"/>
</dbReference>
<dbReference type="SMART" id="SM00225">
    <property type="entry name" value="BTB"/>
    <property type="match status" value="1"/>
</dbReference>
<feature type="domain" description="BTB" evidence="1">
    <location>
        <begin position="10"/>
        <end position="78"/>
    </location>
</feature>
<dbReference type="EMBL" id="GIBP01011137">
    <property type="protein sequence ID" value="NDV40106.1"/>
    <property type="molecule type" value="Transcribed_RNA"/>
</dbReference>
<evidence type="ECO:0000259" key="1">
    <source>
        <dbReference type="PROSITE" id="PS50097"/>
    </source>
</evidence>
<sequence length="108" mass="12205">MAKFHEEQLSWIKLDVGGQFFKTSKSTLTKEESFFSKLLSGIYKIEKDEGGSIMIDRDGTHFGLILNYLRDGTLPSDLDKRTVEALLAEANYYQLSSLILKLSPGIKK</sequence>
<dbReference type="InterPro" id="IPR003131">
    <property type="entry name" value="T1-type_BTB"/>
</dbReference>
<reference evidence="2" key="1">
    <citation type="journal article" date="2020" name="J. Eukaryot. Microbiol.">
        <title>De novo Sequencing, Assembly and Annotation of the Transcriptome for the Free-Living Testate Amoeba Arcella intermedia.</title>
        <authorList>
            <person name="Ribeiro G.M."/>
            <person name="Porfirio-Sousa A.L."/>
            <person name="Maurer-Alcala X.X."/>
            <person name="Katz L.A."/>
            <person name="Lahr D.J.G."/>
        </authorList>
    </citation>
    <scope>NUCLEOTIDE SEQUENCE</scope>
</reference>
<protein>
    <recommendedName>
        <fullName evidence="1">BTB domain-containing protein</fullName>
    </recommendedName>
</protein>